<dbReference type="Gene3D" id="1.10.1410.10">
    <property type="match status" value="1"/>
</dbReference>
<dbReference type="InterPro" id="IPR054708">
    <property type="entry name" value="MTPAP-like_central"/>
</dbReference>
<evidence type="ECO:0000256" key="7">
    <source>
        <dbReference type="ARBA" id="ARBA00022679"/>
    </source>
</evidence>
<protein>
    <recommendedName>
        <fullName evidence="5">polynucleotide adenylyltransferase</fullName>
        <ecNumber evidence="5">2.7.7.19</ecNumber>
    </recommendedName>
</protein>
<evidence type="ECO:0000259" key="11">
    <source>
        <dbReference type="Pfam" id="PF03828"/>
    </source>
</evidence>
<evidence type="ECO:0000256" key="3">
    <source>
        <dbReference type="ARBA" id="ARBA00004496"/>
    </source>
</evidence>
<comment type="cofactor">
    <cofactor evidence="2">
        <name>Mg(2+)</name>
        <dbReference type="ChEBI" id="CHEBI:18420"/>
    </cofactor>
</comment>
<dbReference type="InterPro" id="IPR002058">
    <property type="entry name" value="PAP_assoc"/>
</dbReference>
<dbReference type="AlphaFoldDB" id="A0A4P9Z5T5"/>
<dbReference type="InterPro" id="IPR043519">
    <property type="entry name" value="NT_sf"/>
</dbReference>
<dbReference type="GO" id="GO:0005737">
    <property type="term" value="C:cytoplasm"/>
    <property type="evidence" value="ECO:0007669"/>
    <property type="project" value="UniProtKB-SubCell"/>
</dbReference>
<comment type="cofactor">
    <cofactor evidence="1">
        <name>Mn(2+)</name>
        <dbReference type="ChEBI" id="CHEBI:29035"/>
    </cofactor>
</comment>
<dbReference type="Pfam" id="PF03828">
    <property type="entry name" value="PAP_assoc"/>
    <property type="match status" value="1"/>
</dbReference>
<feature type="domain" description="PAP-associated" evidence="11">
    <location>
        <begin position="311"/>
        <end position="373"/>
    </location>
</feature>
<evidence type="ECO:0000256" key="8">
    <source>
        <dbReference type="ARBA" id="ARBA00022723"/>
    </source>
</evidence>
<dbReference type="CDD" id="cd05402">
    <property type="entry name" value="NT_PAP_TUTase"/>
    <property type="match status" value="1"/>
</dbReference>
<evidence type="ECO:0000256" key="2">
    <source>
        <dbReference type="ARBA" id="ARBA00001946"/>
    </source>
</evidence>
<name>A0A4P9Z5T5_9FUNG</name>
<dbReference type="OrthoDB" id="2274644at2759"/>
<accession>A0A4P9Z5T5</accession>
<dbReference type="GO" id="GO:0046872">
    <property type="term" value="F:metal ion binding"/>
    <property type="evidence" value="ECO:0007669"/>
    <property type="project" value="UniProtKB-KW"/>
</dbReference>
<keyword evidence="14" id="KW-1185">Reference proteome</keyword>
<keyword evidence="6" id="KW-0963">Cytoplasm</keyword>
<gene>
    <name evidence="13" type="ORF">SYNPS1DRAFT_27163</name>
</gene>
<comment type="similarity">
    <text evidence="4">Belongs to the DNA polymerase type-B-like family.</text>
</comment>
<evidence type="ECO:0000256" key="4">
    <source>
        <dbReference type="ARBA" id="ARBA00008593"/>
    </source>
</evidence>
<keyword evidence="9" id="KW-0460">Magnesium</keyword>
<reference evidence="14" key="1">
    <citation type="journal article" date="2018" name="Nat. Microbiol.">
        <title>Leveraging single-cell genomics to expand the fungal tree of life.</title>
        <authorList>
            <person name="Ahrendt S.R."/>
            <person name="Quandt C.A."/>
            <person name="Ciobanu D."/>
            <person name="Clum A."/>
            <person name="Salamov A."/>
            <person name="Andreopoulos B."/>
            <person name="Cheng J.F."/>
            <person name="Woyke T."/>
            <person name="Pelin A."/>
            <person name="Henrissat B."/>
            <person name="Reynolds N.K."/>
            <person name="Benny G.L."/>
            <person name="Smith M.E."/>
            <person name="James T.Y."/>
            <person name="Grigoriev I.V."/>
        </authorList>
    </citation>
    <scope>NUCLEOTIDE SEQUENCE [LARGE SCALE GENOMIC DNA]</scope>
    <source>
        <strain evidence="14">Benny S71-1</strain>
    </source>
</reference>
<evidence type="ECO:0000256" key="6">
    <source>
        <dbReference type="ARBA" id="ARBA00022490"/>
    </source>
</evidence>
<dbReference type="GO" id="GO:0031123">
    <property type="term" value="P:RNA 3'-end processing"/>
    <property type="evidence" value="ECO:0007669"/>
    <property type="project" value="TreeGrafter"/>
</dbReference>
<dbReference type="Pfam" id="PF22600">
    <property type="entry name" value="MTPAP-like_central"/>
    <property type="match status" value="1"/>
</dbReference>
<comment type="subcellular location">
    <subcellularLocation>
        <location evidence="3">Cytoplasm</location>
    </subcellularLocation>
</comment>
<dbReference type="EMBL" id="KZ989256">
    <property type="protein sequence ID" value="RKP27171.1"/>
    <property type="molecule type" value="Genomic_DNA"/>
</dbReference>
<keyword evidence="8" id="KW-0479">Metal-binding</keyword>
<evidence type="ECO:0000313" key="14">
    <source>
        <dbReference type="Proteomes" id="UP000278143"/>
    </source>
</evidence>
<proteinExistence type="inferred from homology"/>
<dbReference type="EC" id="2.7.7.19" evidence="5"/>
<evidence type="ECO:0000259" key="12">
    <source>
        <dbReference type="Pfam" id="PF22600"/>
    </source>
</evidence>
<dbReference type="GO" id="GO:1990817">
    <property type="term" value="F:poly(A) RNA polymerase activity"/>
    <property type="evidence" value="ECO:0007669"/>
    <property type="project" value="UniProtKB-EC"/>
</dbReference>
<feature type="domain" description="Poly(A) RNA polymerase mitochondrial-like central palm" evidence="12">
    <location>
        <begin position="2"/>
        <end position="144"/>
    </location>
</feature>
<evidence type="ECO:0000256" key="9">
    <source>
        <dbReference type="ARBA" id="ARBA00022842"/>
    </source>
</evidence>
<feature type="region of interest" description="Disordered" evidence="10">
    <location>
        <begin position="245"/>
        <end position="265"/>
    </location>
</feature>
<keyword evidence="7" id="KW-0808">Transferase</keyword>
<dbReference type="Gene3D" id="3.30.460.10">
    <property type="entry name" value="Beta Polymerase, domain 2"/>
    <property type="match status" value="1"/>
</dbReference>
<evidence type="ECO:0000256" key="1">
    <source>
        <dbReference type="ARBA" id="ARBA00001936"/>
    </source>
</evidence>
<sequence>MIMDSWEQSRLTRDEVKERREVAHRVHDTLSEHERYADCKLVIFGSSANGLASDEGDLDLNLECNELNIILGMYDQRTRRRHIRSHIDRIANLLRQDGFANVVPISRARVPLVKFLDPCTHIECDLTITNRIAQRKTQLLAAYVKADPRVGPLLFAVKRWAKARKINDAAAQGGSTINSYTHTLMMLAYLQRAKVIPLLQYICCAGPPASTYTRMYEAMYDNIDDSPENRLMKGLVRRMMELSMNEDSSNSSSNGSNGTHPAYADGQTLTNAYPQRVCRVCKTPLPSHVVEGCETYFYTGAVPPSPNKQDVSQLLIGFFRFYALVFKANEECVSPRLGGMVLRSAKRWEHQAGSAVARRNGELPAFCVEDLFELLHNCAGSAQPTFWPGLRWEYERALRALLFVDDVDEMYRQWKKMPAAAYGALGIW</sequence>
<dbReference type="SUPFAM" id="SSF81301">
    <property type="entry name" value="Nucleotidyltransferase"/>
    <property type="match status" value="1"/>
</dbReference>
<evidence type="ECO:0000256" key="5">
    <source>
        <dbReference type="ARBA" id="ARBA00012388"/>
    </source>
</evidence>
<organism evidence="13 14">
    <name type="scientific">Syncephalis pseudoplumigaleata</name>
    <dbReference type="NCBI Taxonomy" id="1712513"/>
    <lineage>
        <taxon>Eukaryota</taxon>
        <taxon>Fungi</taxon>
        <taxon>Fungi incertae sedis</taxon>
        <taxon>Zoopagomycota</taxon>
        <taxon>Zoopagomycotina</taxon>
        <taxon>Zoopagomycetes</taxon>
        <taxon>Zoopagales</taxon>
        <taxon>Piptocephalidaceae</taxon>
        <taxon>Syncephalis</taxon>
    </lineage>
</organism>
<feature type="compositionally biased region" description="Low complexity" evidence="10">
    <location>
        <begin position="248"/>
        <end position="258"/>
    </location>
</feature>
<dbReference type="PANTHER" id="PTHR12271">
    <property type="entry name" value="POLY A POLYMERASE CID PAP -RELATED"/>
    <property type="match status" value="1"/>
</dbReference>
<dbReference type="PANTHER" id="PTHR12271:SF40">
    <property type="entry name" value="POLY(A) RNA POLYMERASE GLD2"/>
    <property type="match status" value="1"/>
</dbReference>
<dbReference type="SUPFAM" id="SSF81631">
    <property type="entry name" value="PAP/OAS1 substrate-binding domain"/>
    <property type="match status" value="1"/>
</dbReference>
<evidence type="ECO:0000313" key="13">
    <source>
        <dbReference type="EMBL" id="RKP27171.1"/>
    </source>
</evidence>
<dbReference type="Proteomes" id="UP000278143">
    <property type="component" value="Unassembled WGS sequence"/>
</dbReference>
<dbReference type="GO" id="GO:0010605">
    <property type="term" value="P:negative regulation of macromolecule metabolic process"/>
    <property type="evidence" value="ECO:0007669"/>
    <property type="project" value="UniProtKB-ARBA"/>
</dbReference>
<evidence type="ECO:0000256" key="10">
    <source>
        <dbReference type="SAM" id="MobiDB-lite"/>
    </source>
</evidence>